<feature type="transmembrane region" description="Helical" evidence="1">
    <location>
        <begin position="133"/>
        <end position="152"/>
    </location>
</feature>
<gene>
    <name evidence="2" type="ORF">TMPK1_36260</name>
</gene>
<keyword evidence="1" id="KW-1133">Transmembrane helix</keyword>
<feature type="transmembrane region" description="Helical" evidence="1">
    <location>
        <begin position="320"/>
        <end position="341"/>
    </location>
</feature>
<keyword evidence="3" id="KW-1185">Reference proteome</keyword>
<feature type="transmembrane region" description="Helical" evidence="1">
    <location>
        <begin position="164"/>
        <end position="193"/>
    </location>
</feature>
<feature type="transmembrane region" description="Helical" evidence="1">
    <location>
        <begin position="361"/>
        <end position="378"/>
    </location>
</feature>
<dbReference type="AlphaFoldDB" id="A0A8S8XHK2"/>
<dbReference type="RefSeq" id="WP_420244856.1">
    <property type="nucleotide sequence ID" value="NZ_BOPV01000001.1"/>
</dbReference>
<comment type="caution">
    <text evidence="2">The sequence shown here is derived from an EMBL/GenBank/DDBJ whole genome shotgun (WGS) entry which is preliminary data.</text>
</comment>
<accession>A0A8S8XHK2</accession>
<feature type="transmembrane region" description="Helical" evidence="1">
    <location>
        <begin position="6"/>
        <end position="24"/>
    </location>
</feature>
<feature type="transmembrane region" description="Helical" evidence="1">
    <location>
        <begin position="67"/>
        <end position="92"/>
    </location>
</feature>
<dbReference type="Proteomes" id="UP000681075">
    <property type="component" value="Unassembled WGS sequence"/>
</dbReference>
<protein>
    <submittedName>
        <fullName evidence="2">Uncharacterized protein</fullName>
    </submittedName>
</protein>
<evidence type="ECO:0000256" key="1">
    <source>
        <dbReference type="SAM" id="Phobius"/>
    </source>
</evidence>
<evidence type="ECO:0000313" key="2">
    <source>
        <dbReference type="EMBL" id="GIL41389.1"/>
    </source>
</evidence>
<sequence>MNRPRLLDLLLLTALIALFVAPLWELRFLTGDDAIHAFAHMNGSMDDKAAEFAVGNGRIWLHPFMRLFGAITAIQNSALLGLLNWGVFALAFTLPAFALAPLIGSAASLLWCSVAIGWLILAPHAPPPSWPAAMLYPFLLFAGVVAASRRYVQRGGVAWSATAALLFALAMPVYESILLVGLIYVAVALLLLAQDPTTRRRALRITLLLGAILTLYAAIYVGWRLTSEIRYQGMMPGALTWPAIGRVFEQFAGSAIWFVRWLDPRVWLFFDAGTGEAMRFHDVVRPRALLHLSAGAWVGAGIAALLALRAARALRLSWRGLLLFAVAGIAMGVVAIALQSITDQWQRWTAGTFQSWLPTRFAWFGIATLFAALLAGVARLPRIGAVLVAIAVFGGALGAAAINQPIARSMRIQSAKFHGFDAALRCDQTRALLDGRTLLAPRLFDWVDFAETQDRRFFDLWAQRRGVALRVLPAMDAPGKYAQLDIRLDEDGALLAVLVADGDKAGMLVRRTFEGFLGWRDESGVQQRPLDTSTQGCGDRAFTFTPLDRNALLDTVQLSPLGLRPHFPIAPVHQIIWLDRPTPYLGRGWGTRDGNGTWMKDAFGTLWIEPQRRVDNGLRATLMMMGTARVQIRANGTQVAEAQLTKEERQVKFDLPPDIVAQGAIRLDIMPVEPAVYDEAQTGTGLRWMLLETVPR</sequence>
<reference evidence="2" key="1">
    <citation type="submission" date="2021-02" db="EMBL/GenBank/DDBJ databases">
        <title>Genome sequence of Rhodospirillales sp. strain TMPK1 isolated from soil.</title>
        <authorList>
            <person name="Nakai R."/>
            <person name="Kusada H."/>
            <person name="Tamaki H."/>
        </authorList>
    </citation>
    <scope>NUCLEOTIDE SEQUENCE</scope>
    <source>
        <strain evidence="2">TMPK1</strain>
    </source>
</reference>
<feature type="transmembrane region" description="Helical" evidence="1">
    <location>
        <begin position="385"/>
        <end position="402"/>
    </location>
</feature>
<evidence type="ECO:0000313" key="3">
    <source>
        <dbReference type="Proteomes" id="UP000681075"/>
    </source>
</evidence>
<proteinExistence type="predicted"/>
<organism evidence="2 3">
    <name type="scientific">Roseiterribacter gracilis</name>
    <dbReference type="NCBI Taxonomy" id="2812848"/>
    <lineage>
        <taxon>Bacteria</taxon>
        <taxon>Pseudomonadati</taxon>
        <taxon>Pseudomonadota</taxon>
        <taxon>Alphaproteobacteria</taxon>
        <taxon>Rhodospirillales</taxon>
        <taxon>Roseiterribacteraceae</taxon>
        <taxon>Roseiterribacter</taxon>
    </lineage>
</organism>
<feature type="transmembrane region" description="Helical" evidence="1">
    <location>
        <begin position="288"/>
        <end position="308"/>
    </location>
</feature>
<feature type="transmembrane region" description="Helical" evidence="1">
    <location>
        <begin position="98"/>
        <end position="121"/>
    </location>
</feature>
<feature type="transmembrane region" description="Helical" evidence="1">
    <location>
        <begin position="205"/>
        <end position="223"/>
    </location>
</feature>
<name>A0A8S8XHK2_9PROT</name>
<keyword evidence="1" id="KW-0472">Membrane</keyword>
<keyword evidence="1" id="KW-0812">Transmembrane</keyword>
<dbReference type="EMBL" id="BOPV01000001">
    <property type="protein sequence ID" value="GIL41389.1"/>
    <property type="molecule type" value="Genomic_DNA"/>
</dbReference>